<accession>D1B3Q2</accession>
<feature type="binding site" evidence="10">
    <location>
        <position position="220"/>
    </location>
    <ligand>
        <name>a divalent metal cation</name>
        <dbReference type="ChEBI" id="CHEBI:60240"/>
    </ligand>
</feature>
<keyword evidence="8 10" id="KW-0456">Lyase</keyword>
<reference evidence="14" key="1">
    <citation type="submission" date="2009-11" db="EMBL/GenBank/DDBJ databases">
        <title>The complete genome of Sulfurospirillum deleyianum DSM 6946.</title>
        <authorList>
            <consortium name="US DOE Joint Genome Institute (JGI-PGF)"/>
            <person name="Lucas S."/>
            <person name="Copeland A."/>
            <person name="Lapidus A."/>
            <person name="Glavina del Rio T."/>
            <person name="Dalin E."/>
            <person name="Tice H."/>
            <person name="Bruce D."/>
            <person name="Goodwin L."/>
            <person name="Pitluck S."/>
            <person name="Kyrpides N."/>
            <person name="Mavromatis K."/>
            <person name="Ivanova N."/>
            <person name="Ovchinnikova G."/>
            <person name="Munk A.C."/>
            <person name="Lu M."/>
            <person name="Brettin T."/>
            <person name="Detter J.C."/>
            <person name="Han C."/>
            <person name="Tapia R."/>
            <person name="Larimer F."/>
            <person name="Land M."/>
            <person name="Hauser L."/>
            <person name="Markowitz V."/>
            <person name="Cheng J.F."/>
            <person name="Hugenholtz P."/>
            <person name="Woyke T."/>
            <person name="Wu D."/>
            <person name="Aumann P."/>
            <person name="Schneider S."/>
            <person name="Lang E."/>
            <person name="Spring S."/>
            <person name="Klenk H.P."/>
            <person name="Eisen J.A."/>
        </authorList>
    </citation>
    <scope>NUCLEOTIDE SEQUENCE [LARGE SCALE GENOMIC DNA]</scope>
    <source>
        <strain evidence="14">ATCC 51133 / DSM 6946 / 5175</strain>
    </source>
</reference>
<dbReference type="EMBL" id="CP001816">
    <property type="protein sequence ID" value="ACZ12722.1"/>
    <property type="molecule type" value="Genomic_DNA"/>
</dbReference>
<evidence type="ECO:0000256" key="8">
    <source>
        <dbReference type="ARBA" id="ARBA00023239"/>
    </source>
</evidence>
<dbReference type="InterPro" id="IPR020555">
    <property type="entry name" value="MECDP_synthase_CS"/>
</dbReference>
<proteinExistence type="inferred from homology"/>
<feature type="binding site" evidence="10">
    <location>
        <position position="351"/>
    </location>
    <ligand>
        <name>4-CDP-2-C-methyl-D-erythritol 2-phosphate</name>
        <dbReference type="ChEBI" id="CHEBI:57919"/>
    </ligand>
</feature>
<feature type="site" description="Transition state stabilizer" evidence="10">
    <location>
        <position position="345"/>
    </location>
</feature>
<evidence type="ECO:0000256" key="11">
    <source>
        <dbReference type="RuleBase" id="RU004395"/>
    </source>
</evidence>
<name>D1B3Q2_SULD5</name>
<protein>
    <recommendedName>
        <fullName evidence="10">Bifunctional enzyme IspD/IspF</fullName>
    </recommendedName>
    <domain>
        <recommendedName>
            <fullName evidence="10">2-C-methyl-D-erythritol 4-phosphate cytidylyltransferase</fullName>
            <ecNumber evidence="10">2.7.7.60</ecNumber>
        </recommendedName>
        <alternativeName>
            <fullName evidence="10">4-diphosphocytidyl-2C-methyl-D-erythritol synthase</fullName>
        </alternativeName>
        <alternativeName>
            <fullName evidence="10">MEP cytidylyltransferase</fullName>
            <shortName evidence="10">MCT</shortName>
        </alternativeName>
    </domain>
    <domain>
        <recommendedName>
            <fullName evidence="10">2-C-methyl-D-erythritol 2,4-cyclodiphosphate synthase</fullName>
            <shortName evidence="10">MECDP-synthase</shortName>
            <shortName evidence="10">MECPP-synthase</shortName>
            <shortName evidence="10">MECPS</shortName>
            <ecNumber evidence="10">4.6.1.12</ecNumber>
        </recommendedName>
    </domain>
</protein>
<gene>
    <name evidence="10" type="primary">ispDF</name>
    <name evidence="13" type="ordered locus">Sdel_1707</name>
</gene>
<feature type="site" description="Positions MEP for the nucleophilic attack" evidence="10">
    <location>
        <position position="193"/>
    </location>
</feature>
<dbReference type="HOGENOM" id="CLU_042800_2_6_7"/>
<feature type="region of interest" description="2-C-methyl-D-erythritol 2,4-cyclodiphosphate synthase" evidence="10">
    <location>
        <begin position="214"/>
        <end position="374"/>
    </location>
</feature>
<comment type="similarity">
    <text evidence="10">In the C-terminal section; belongs to the IspF family.</text>
</comment>
<evidence type="ECO:0000259" key="12">
    <source>
        <dbReference type="Pfam" id="PF02542"/>
    </source>
</evidence>
<comment type="function">
    <text evidence="10">Bifunctional enzyme that catalyzes the formation of 4-diphosphocytidyl-2-C-methyl-D-erythritol from CTP and 2-C-methyl-D-erythritol 4-phosphate (MEP) (IspD), and catalyzes the conversion of 4-diphosphocytidyl-2-C-methyl-D-erythritol 2-phosphate (CDP-ME2P) to 2-C-methyl-D-erythritol 2,4-cyclodiphosphate (ME-CPP) with a corresponding release of cytidine 5-monophosphate (CMP) (IspF).</text>
</comment>
<comment type="catalytic activity">
    <reaction evidence="1 10 11">
        <text>4-CDP-2-C-methyl-D-erythritol 2-phosphate = 2-C-methyl-D-erythritol 2,4-cyclic diphosphate + CMP</text>
        <dbReference type="Rhea" id="RHEA:23864"/>
        <dbReference type="ChEBI" id="CHEBI:57919"/>
        <dbReference type="ChEBI" id="CHEBI:58483"/>
        <dbReference type="ChEBI" id="CHEBI:60377"/>
        <dbReference type="EC" id="4.6.1.12"/>
    </reaction>
</comment>
<dbReference type="NCBIfam" id="NF006899">
    <property type="entry name" value="PRK09382.1"/>
    <property type="match status" value="1"/>
</dbReference>
<dbReference type="InterPro" id="IPR034683">
    <property type="entry name" value="IspD/TarI"/>
</dbReference>
<dbReference type="EC" id="4.6.1.12" evidence="10"/>
<keyword evidence="7 10" id="KW-0414">Isoprene biosynthesis</keyword>
<dbReference type="GO" id="GO:0019288">
    <property type="term" value="P:isopentenyl diphosphate biosynthetic process, methylerythritol 4-phosphate pathway"/>
    <property type="evidence" value="ECO:0007669"/>
    <property type="project" value="UniProtKB-UniRule"/>
</dbReference>
<feature type="domain" description="2-C-methyl-D-erythritol 2,4-cyclodiphosphate synthase" evidence="12">
    <location>
        <begin position="215"/>
        <end position="366"/>
    </location>
</feature>
<dbReference type="Gene3D" id="3.90.550.10">
    <property type="entry name" value="Spore Coat Polysaccharide Biosynthesis Protein SpsA, Chain A"/>
    <property type="match status" value="1"/>
</dbReference>
<dbReference type="STRING" id="525898.Sdel_1707"/>
<reference evidence="13 14" key="2">
    <citation type="journal article" date="2010" name="Stand. Genomic Sci.">
        <title>Complete genome sequence of Sulfurospirillum deleyianum type strain (5175).</title>
        <authorList>
            <person name="Sikorski J."/>
            <person name="Lapidus A."/>
            <person name="Copeland A."/>
            <person name="Glavina Del Rio T."/>
            <person name="Nolan M."/>
            <person name="Lucas S."/>
            <person name="Chen F."/>
            <person name="Tice H."/>
            <person name="Cheng J.F."/>
            <person name="Saunders E."/>
            <person name="Bruce D."/>
            <person name="Goodwin L."/>
            <person name="Pitluck S."/>
            <person name="Ovchinnikova G."/>
            <person name="Pati A."/>
            <person name="Ivanova N."/>
            <person name="Mavromatis K."/>
            <person name="Chen A."/>
            <person name="Palaniappan K."/>
            <person name="Chain P."/>
            <person name="Land M."/>
            <person name="Hauser L."/>
            <person name="Chang Y.J."/>
            <person name="Jeffries C.D."/>
            <person name="Brettin T."/>
            <person name="Detter J.C."/>
            <person name="Han C."/>
            <person name="Rohde M."/>
            <person name="Lang E."/>
            <person name="Spring S."/>
            <person name="Goker M."/>
            <person name="Bristow J."/>
            <person name="Eisen J.A."/>
            <person name="Markowitz V."/>
            <person name="Hugenholtz P."/>
            <person name="Kyrpides N.C."/>
            <person name="Klenk H.P."/>
        </authorList>
    </citation>
    <scope>NUCLEOTIDE SEQUENCE [LARGE SCALE GENOMIC DNA]</scope>
    <source>
        <strain evidence="14">ATCC 51133 / DSM 6946 / 5175</strain>
    </source>
</reference>
<feature type="binding site" evidence="10">
    <location>
        <begin position="268"/>
        <end position="270"/>
    </location>
    <ligand>
        <name>4-CDP-2-C-methyl-D-erythritol 2-phosphate</name>
        <dbReference type="ChEBI" id="CHEBI:57919"/>
    </ligand>
</feature>
<dbReference type="Pfam" id="PF02542">
    <property type="entry name" value="YgbB"/>
    <property type="match status" value="1"/>
</dbReference>
<feature type="binding site" evidence="10">
    <location>
        <begin position="344"/>
        <end position="347"/>
    </location>
    <ligand>
        <name>4-CDP-2-C-methyl-D-erythritol 2-phosphate</name>
        <dbReference type="ChEBI" id="CHEBI:57919"/>
    </ligand>
</feature>
<feature type="binding site" evidence="10">
    <location>
        <position position="254"/>
    </location>
    <ligand>
        <name>a divalent metal cation</name>
        <dbReference type="ChEBI" id="CHEBI:60240"/>
    </ligand>
</feature>
<evidence type="ECO:0000256" key="3">
    <source>
        <dbReference type="ARBA" id="ARBA00004709"/>
    </source>
</evidence>
<comment type="catalytic activity">
    <reaction evidence="10">
        <text>2-C-methyl-D-erythritol 4-phosphate + CTP + H(+) = 4-CDP-2-C-methyl-D-erythritol + diphosphate</text>
        <dbReference type="Rhea" id="RHEA:13429"/>
        <dbReference type="ChEBI" id="CHEBI:15378"/>
        <dbReference type="ChEBI" id="CHEBI:33019"/>
        <dbReference type="ChEBI" id="CHEBI:37563"/>
        <dbReference type="ChEBI" id="CHEBI:57823"/>
        <dbReference type="ChEBI" id="CHEBI:58262"/>
        <dbReference type="EC" id="2.7.7.60"/>
    </reaction>
</comment>
<dbReference type="GO" id="GO:0050518">
    <property type="term" value="F:2-C-methyl-D-erythritol 4-phosphate cytidylyltransferase activity"/>
    <property type="evidence" value="ECO:0007669"/>
    <property type="project" value="UniProtKB-UniRule"/>
</dbReference>
<comment type="pathway">
    <text evidence="10">Isoprenoid biosynthesis; isopentenyl diphosphate biosynthesis via DXP pathway; isopentenyl diphosphate from 1-deoxy-D-xylulose 5-phosphate: step 2/6.</text>
</comment>
<dbReference type="eggNOG" id="COG0245">
    <property type="taxonomic scope" value="Bacteria"/>
</dbReference>
<dbReference type="CDD" id="cd02516">
    <property type="entry name" value="CDP-ME_synthetase"/>
    <property type="match status" value="1"/>
</dbReference>
<feature type="site" description="Transition state stabilizer" evidence="10">
    <location>
        <position position="246"/>
    </location>
</feature>
<dbReference type="GO" id="GO:0016114">
    <property type="term" value="P:terpenoid biosynthetic process"/>
    <property type="evidence" value="ECO:0007669"/>
    <property type="project" value="InterPro"/>
</dbReference>
<feature type="binding site" evidence="10">
    <location>
        <begin position="273"/>
        <end position="277"/>
    </location>
    <ligand>
        <name>4-CDP-2-C-methyl-D-erythritol 2-phosphate</name>
        <dbReference type="ChEBI" id="CHEBI:57919"/>
    </ligand>
</feature>
<dbReference type="HAMAP" id="MF_01520">
    <property type="entry name" value="IspDF"/>
    <property type="match status" value="1"/>
</dbReference>
<feature type="region of interest" description="2-C-methyl-D-erythritol 4-phosphate cytidylyltransferase" evidence="10">
    <location>
        <begin position="1"/>
        <end position="213"/>
    </location>
</feature>
<evidence type="ECO:0000256" key="1">
    <source>
        <dbReference type="ARBA" id="ARBA00000200"/>
    </source>
</evidence>
<dbReference type="UniPathway" id="UPA00056">
    <property type="reaction ID" value="UER00093"/>
</dbReference>
<evidence type="ECO:0000256" key="5">
    <source>
        <dbReference type="ARBA" id="ARBA00022695"/>
    </source>
</evidence>
<dbReference type="OrthoDB" id="9804336at2"/>
<keyword evidence="4 10" id="KW-0808">Transferase</keyword>
<comment type="cofactor">
    <cofactor evidence="2 10">
        <name>a divalent metal cation</name>
        <dbReference type="ChEBI" id="CHEBI:60240"/>
    </cofactor>
</comment>
<feature type="site" description="Transition state stabilizer" evidence="10">
    <location>
        <position position="23"/>
    </location>
</feature>
<dbReference type="SUPFAM" id="SSF69765">
    <property type="entry name" value="IpsF-like"/>
    <property type="match status" value="1"/>
</dbReference>
<dbReference type="InterPro" id="IPR003526">
    <property type="entry name" value="MECDP_synthase"/>
</dbReference>
<feature type="binding site" evidence="10">
    <location>
        <position position="354"/>
    </location>
    <ligand>
        <name>4-CDP-2-C-methyl-D-erythritol 2-phosphate</name>
        <dbReference type="ChEBI" id="CHEBI:57919"/>
    </ligand>
</feature>
<feature type="binding site" evidence="10">
    <location>
        <begin position="220"/>
        <end position="222"/>
    </location>
    <ligand>
        <name>4-CDP-2-C-methyl-D-erythritol 2-phosphate</name>
        <dbReference type="ChEBI" id="CHEBI:57919"/>
    </ligand>
</feature>
<comment type="similarity">
    <text evidence="11">Belongs to the IspF family.</text>
</comment>
<dbReference type="InterPro" id="IPR036571">
    <property type="entry name" value="MECDP_synthase_sf"/>
</dbReference>
<dbReference type="SUPFAM" id="SSF53448">
    <property type="entry name" value="Nucleotide-diphospho-sugar transferases"/>
    <property type="match status" value="1"/>
</dbReference>
<dbReference type="HAMAP" id="MF_00107">
    <property type="entry name" value="IspF"/>
    <property type="match status" value="1"/>
</dbReference>
<evidence type="ECO:0000313" key="14">
    <source>
        <dbReference type="Proteomes" id="UP000002222"/>
    </source>
</evidence>
<evidence type="ECO:0000256" key="6">
    <source>
        <dbReference type="ARBA" id="ARBA00022723"/>
    </source>
</evidence>
<dbReference type="KEGG" id="sdl:Sdel_1707"/>
<dbReference type="PANTHER" id="PTHR43181:SF1">
    <property type="entry name" value="2-C-METHYL-D-ERYTHRITOL 2,4-CYCLODIPHOSPHATE SYNTHASE, CHLOROPLASTIC"/>
    <property type="match status" value="1"/>
</dbReference>
<sequence length="374" mass="41311">MPEITLIMLGAGSSSRFNQRVKKQWLRIEETPLWLFATQTLQTLFPFTQTIVTTTPDEMFYAQKFSPHITFVEGGDTRQDSLQKALLHVKTPYVLVSDIARACIDQAMLVRLLAEMENADIVVPYLPVVDTVVYEESTINRDAIKLIQTPQLSQTASLKKALQTGVIYTDDSSAIKAMGGKVAYVLGHEKAKKLTCKDDIPTMDCLQAPSNRALVGYGFDVHAYEEGKAMMLGGIHVHDTIGFKAHSDGDVAIHALIDALLGAAGAGDIGELFPDNDARYKDIDSKVLLKEVCTFLRKVGFEITHCDIAIMAEFPRLSPFKDAIRFCLADIMELNPVHVNIKATTTEKLGFVGRKEGVAASATATLHYYDWTHV</sequence>
<dbReference type="GO" id="GO:0008685">
    <property type="term" value="F:2-C-methyl-D-erythritol 2,4-cyclodiphosphate synthase activity"/>
    <property type="evidence" value="ECO:0007669"/>
    <property type="project" value="UniProtKB-UniRule"/>
</dbReference>
<comment type="pathway">
    <text evidence="3 10">Isoprenoid biosynthesis; isopentenyl diphosphate biosynthesis via DXP pathway; isopentenyl diphosphate from 1-deoxy-D-xylulose 5-phosphate: step 4/6.</text>
</comment>
<organism evidence="13 14">
    <name type="scientific">Sulfurospirillum deleyianum (strain ATCC 51133 / DSM 6946 / 5175)</name>
    <dbReference type="NCBI Taxonomy" id="525898"/>
    <lineage>
        <taxon>Bacteria</taxon>
        <taxon>Pseudomonadati</taxon>
        <taxon>Campylobacterota</taxon>
        <taxon>Epsilonproteobacteria</taxon>
        <taxon>Campylobacterales</taxon>
        <taxon>Sulfurospirillaceae</taxon>
        <taxon>Sulfurospirillum</taxon>
    </lineage>
</organism>
<keyword evidence="6 10" id="KW-0479">Metal-binding</keyword>
<dbReference type="NCBIfam" id="TIGR00151">
    <property type="entry name" value="ispF"/>
    <property type="match status" value="1"/>
</dbReference>
<feature type="site" description="Positions MEP for the nucleophilic attack" evidence="10">
    <location>
        <position position="141"/>
    </location>
</feature>
<dbReference type="Pfam" id="PF01128">
    <property type="entry name" value="IspD"/>
    <property type="match status" value="1"/>
</dbReference>
<dbReference type="PROSITE" id="PS01350">
    <property type="entry name" value="ISPF"/>
    <property type="match status" value="1"/>
</dbReference>
<dbReference type="AlphaFoldDB" id="D1B3Q2"/>
<feature type="site" description="Transition state stabilizer" evidence="10">
    <location>
        <position position="16"/>
    </location>
</feature>
<dbReference type="Proteomes" id="UP000002222">
    <property type="component" value="Chromosome"/>
</dbReference>
<dbReference type="InterPro" id="IPR029044">
    <property type="entry name" value="Nucleotide-diphossugar_trans"/>
</dbReference>
<dbReference type="Gene3D" id="3.30.1330.50">
    <property type="entry name" value="2-C-methyl-D-erythritol 2,4-cyclodiphosphate synthase"/>
    <property type="match status" value="1"/>
</dbReference>
<evidence type="ECO:0000256" key="9">
    <source>
        <dbReference type="ARBA" id="ARBA00023268"/>
    </source>
</evidence>
<keyword evidence="5 10" id="KW-0548">Nucleotidyltransferase</keyword>
<dbReference type="GO" id="GO:0046872">
    <property type="term" value="F:metal ion binding"/>
    <property type="evidence" value="ECO:0007669"/>
    <property type="project" value="UniProtKB-KW"/>
</dbReference>
<feature type="binding site" evidence="10">
    <location>
        <position position="222"/>
    </location>
    <ligand>
        <name>a divalent metal cation</name>
        <dbReference type="ChEBI" id="CHEBI:60240"/>
    </ligand>
</feature>
<evidence type="ECO:0000256" key="4">
    <source>
        <dbReference type="ARBA" id="ARBA00022679"/>
    </source>
</evidence>
<dbReference type="PANTHER" id="PTHR43181">
    <property type="entry name" value="2-C-METHYL-D-ERYTHRITOL 2,4-CYCLODIPHOSPHATE SYNTHASE, CHLOROPLASTIC"/>
    <property type="match status" value="1"/>
</dbReference>
<keyword evidence="9 10" id="KW-0511">Multifunctional enzyme</keyword>
<evidence type="ECO:0000256" key="2">
    <source>
        <dbReference type="ARBA" id="ARBA00001968"/>
    </source>
</evidence>
<evidence type="ECO:0000313" key="13">
    <source>
        <dbReference type="EMBL" id="ACZ12722.1"/>
    </source>
</evidence>
<evidence type="ECO:0000256" key="10">
    <source>
        <dbReference type="HAMAP-Rule" id="MF_01520"/>
    </source>
</evidence>
<comment type="caution">
    <text evidence="10">Lacks conserved residue(s) required for the propagation of feature annotation.</text>
</comment>
<comment type="similarity">
    <text evidence="10">In the N-terminal section; belongs to the IspD/TarI cytidylyltransferase family. IspD subfamily.</text>
</comment>
<dbReference type="InterPro" id="IPR026596">
    <property type="entry name" value="IspD/F"/>
</dbReference>
<dbReference type="CDD" id="cd00554">
    <property type="entry name" value="MECDP_synthase"/>
    <property type="match status" value="1"/>
</dbReference>
<feature type="binding site" evidence="10">
    <location>
        <begin position="246"/>
        <end position="247"/>
    </location>
    <ligand>
        <name>4-CDP-2-C-methyl-D-erythritol 2-phosphate</name>
        <dbReference type="ChEBI" id="CHEBI:57919"/>
    </ligand>
</feature>
<dbReference type="RefSeq" id="WP_012857472.1">
    <property type="nucleotide sequence ID" value="NC_013512.1"/>
</dbReference>
<keyword evidence="14" id="KW-1185">Reference proteome</keyword>
<evidence type="ECO:0000256" key="7">
    <source>
        <dbReference type="ARBA" id="ARBA00023229"/>
    </source>
</evidence>
<dbReference type="eggNOG" id="COG1211">
    <property type="taxonomic scope" value="Bacteria"/>
</dbReference>
<dbReference type="EC" id="2.7.7.60" evidence="10"/>